<protein>
    <submittedName>
        <fullName evidence="3">GalNAc(5)-diNAcBac-PP-undecaprenol beta-1,3-glucosyltransferase</fullName>
        <ecNumber evidence="3">2.4.1.293</ecNumber>
    </submittedName>
</protein>
<dbReference type="InterPro" id="IPR050834">
    <property type="entry name" value="Glycosyltransf_2"/>
</dbReference>
<feature type="transmembrane region" description="Helical" evidence="1">
    <location>
        <begin position="299"/>
        <end position="318"/>
    </location>
</feature>
<dbReference type="Proteomes" id="UP000485367">
    <property type="component" value="Unassembled WGS sequence"/>
</dbReference>
<dbReference type="EC" id="2.4.1.293" evidence="3"/>
<sequence length="339" mass="39731">MRKTTPIFSVLIPAYKAEGIIGATIKSIQNQTFADFELIIVDDNSPDNTEGVIKKFQKQDERIKYFRNEKNLGYSGNLKRCRELATGEYIYLMGNDDILSKYALEKTLSAFKMDSDVGVVTRPYYWFENNEINQAVRVVTPLDKNADRLISIFDGKKVFCKVLESVGQLSGLAYKRIWMTEPIHPDIFPAHIYPFLAIFREHKAVFLKDYILAVRIFSSQTRSLSSIYEPSPTFTWARMFKKILKSKKFQKPRKWGIEHIALNYDGLIQMKNYARFPLFFKEVGFLIKYRPKNLLSLKFWFYVIGLTFVPRFLLIPMVDKYKKKIISRKISKIKLDNKR</sequence>
<dbReference type="Gene3D" id="3.90.550.10">
    <property type="entry name" value="Spore Coat Polysaccharide Biosynthesis Protein SpsA, Chain A"/>
    <property type="match status" value="1"/>
</dbReference>
<organism evidence="3">
    <name type="scientific">candidate division WS2 bacterium ADurb.Bin280</name>
    <dbReference type="NCBI Taxonomy" id="1852829"/>
    <lineage>
        <taxon>Bacteria</taxon>
        <taxon>candidate division WS2</taxon>
    </lineage>
</organism>
<feature type="domain" description="Glycosyltransferase 2-like" evidence="2">
    <location>
        <begin position="9"/>
        <end position="134"/>
    </location>
</feature>
<dbReference type="Pfam" id="PF00535">
    <property type="entry name" value="Glycos_transf_2"/>
    <property type="match status" value="1"/>
</dbReference>
<name>A0A1V5SCN6_9BACT</name>
<dbReference type="GO" id="GO:0016757">
    <property type="term" value="F:glycosyltransferase activity"/>
    <property type="evidence" value="ECO:0007669"/>
    <property type="project" value="UniProtKB-KW"/>
</dbReference>
<dbReference type="PANTHER" id="PTHR43685:SF2">
    <property type="entry name" value="GLYCOSYLTRANSFERASE 2-LIKE DOMAIN-CONTAINING PROTEIN"/>
    <property type="match status" value="1"/>
</dbReference>
<keyword evidence="3" id="KW-0808">Transferase</keyword>
<comment type="caution">
    <text evidence="3">The sequence shown here is derived from an EMBL/GenBank/DDBJ whole genome shotgun (WGS) entry which is preliminary data.</text>
</comment>
<keyword evidence="3" id="KW-0328">Glycosyltransferase</keyword>
<evidence type="ECO:0000313" key="3">
    <source>
        <dbReference type="EMBL" id="OQA52247.1"/>
    </source>
</evidence>
<evidence type="ECO:0000259" key="2">
    <source>
        <dbReference type="Pfam" id="PF00535"/>
    </source>
</evidence>
<gene>
    <name evidence="3" type="primary">pglI</name>
    <name evidence="3" type="ORF">BWY43_00587</name>
</gene>
<proteinExistence type="predicted"/>
<keyword evidence="1" id="KW-0472">Membrane</keyword>
<dbReference type="InterPro" id="IPR001173">
    <property type="entry name" value="Glyco_trans_2-like"/>
</dbReference>
<evidence type="ECO:0000256" key="1">
    <source>
        <dbReference type="SAM" id="Phobius"/>
    </source>
</evidence>
<dbReference type="AlphaFoldDB" id="A0A1V5SCN6"/>
<dbReference type="EMBL" id="MWBO01000040">
    <property type="protein sequence ID" value="OQA52247.1"/>
    <property type="molecule type" value="Genomic_DNA"/>
</dbReference>
<dbReference type="InterPro" id="IPR029044">
    <property type="entry name" value="Nucleotide-diphossugar_trans"/>
</dbReference>
<keyword evidence="1" id="KW-1133">Transmembrane helix</keyword>
<accession>A0A1V5SCN6</accession>
<reference evidence="3" key="1">
    <citation type="submission" date="2017-02" db="EMBL/GenBank/DDBJ databases">
        <title>Delving into the versatile metabolic prowess of the omnipresent phylum Bacteroidetes.</title>
        <authorList>
            <person name="Nobu M.K."/>
            <person name="Mei R."/>
            <person name="Narihiro T."/>
            <person name="Kuroda K."/>
            <person name="Liu W.-T."/>
        </authorList>
    </citation>
    <scope>NUCLEOTIDE SEQUENCE</scope>
    <source>
        <strain evidence="3">ADurb.Bin280</strain>
    </source>
</reference>
<dbReference type="CDD" id="cd00761">
    <property type="entry name" value="Glyco_tranf_GTA_type"/>
    <property type="match status" value="1"/>
</dbReference>
<dbReference type="PANTHER" id="PTHR43685">
    <property type="entry name" value="GLYCOSYLTRANSFERASE"/>
    <property type="match status" value="1"/>
</dbReference>
<keyword evidence="1" id="KW-0812">Transmembrane</keyword>
<dbReference type="SUPFAM" id="SSF53448">
    <property type="entry name" value="Nucleotide-diphospho-sugar transferases"/>
    <property type="match status" value="1"/>
</dbReference>